<dbReference type="EMBL" id="JBJKFK010001462">
    <property type="protein sequence ID" value="KAL3313022.1"/>
    <property type="molecule type" value="Genomic_DNA"/>
</dbReference>
<gene>
    <name evidence="2" type="ORF">Ciccas_008377</name>
</gene>
<feature type="region of interest" description="Disordered" evidence="1">
    <location>
        <begin position="123"/>
        <end position="143"/>
    </location>
</feature>
<dbReference type="AlphaFoldDB" id="A0ABD2Q053"/>
<evidence type="ECO:0000313" key="3">
    <source>
        <dbReference type="Proteomes" id="UP001626550"/>
    </source>
</evidence>
<dbReference type="Proteomes" id="UP001626550">
    <property type="component" value="Unassembled WGS sequence"/>
</dbReference>
<feature type="compositionally biased region" description="Basic and acidic residues" evidence="1">
    <location>
        <begin position="228"/>
        <end position="240"/>
    </location>
</feature>
<accession>A0ABD2Q053</accession>
<evidence type="ECO:0000256" key="1">
    <source>
        <dbReference type="SAM" id="MobiDB-lite"/>
    </source>
</evidence>
<reference evidence="2 3" key="1">
    <citation type="submission" date="2024-11" db="EMBL/GenBank/DDBJ databases">
        <title>Adaptive evolution of stress response genes in parasites aligns with host niche diversity.</title>
        <authorList>
            <person name="Hahn C."/>
            <person name="Resl P."/>
        </authorList>
    </citation>
    <scope>NUCLEOTIDE SEQUENCE [LARGE SCALE GENOMIC DNA]</scope>
    <source>
        <strain evidence="2">EGGRZ-B1_66</strain>
        <tissue evidence="2">Body</tissue>
    </source>
</reference>
<comment type="caution">
    <text evidence="2">The sequence shown here is derived from an EMBL/GenBank/DDBJ whole genome shotgun (WGS) entry which is preliminary data.</text>
</comment>
<evidence type="ECO:0000313" key="2">
    <source>
        <dbReference type="EMBL" id="KAL3313022.1"/>
    </source>
</evidence>
<organism evidence="2 3">
    <name type="scientific">Cichlidogyrus casuarinus</name>
    <dbReference type="NCBI Taxonomy" id="1844966"/>
    <lineage>
        <taxon>Eukaryota</taxon>
        <taxon>Metazoa</taxon>
        <taxon>Spiralia</taxon>
        <taxon>Lophotrochozoa</taxon>
        <taxon>Platyhelminthes</taxon>
        <taxon>Monogenea</taxon>
        <taxon>Monopisthocotylea</taxon>
        <taxon>Dactylogyridea</taxon>
        <taxon>Ancyrocephalidae</taxon>
        <taxon>Cichlidogyrus</taxon>
    </lineage>
</organism>
<name>A0ABD2Q053_9PLAT</name>
<proteinExistence type="predicted"/>
<keyword evidence="3" id="KW-1185">Reference proteome</keyword>
<sequence>MPYTGPCILCCGVWNRMQDETQFYSRVAPLRPRYTSEFDSFVRRAVPLTAYVHPKLSTLADIPMSIRLESRLVAPQSSVTLKPSKSNAILLSERKYNLPGPYPCTSKPDCLTRFSFAQLNLDQETSEDAEKPQVRQSAPRKRGWLTETRREYATQSMANYQNRLQPIVHEDIPAPGWRMYDPLDDEDLAEMLCPREHNYVRCPAQELVLQLDQSPKTEEDTSDAGYQRLHDQEQARELQRRCGRRRKLTTGSDSSSSNSDKTQPPPKKARL</sequence>
<protein>
    <submittedName>
        <fullName evidence="2">Uncharacterized protein</fullName>
    </submittedName>
</protein>
<feature type="region of interest" description="Disordered" evidence="1">
    <location>
        <begin position="212"/>
        <end position="271"/>
    </location>
</feature>